<comment type="caution">
    <text evidence="5">The sequence shown here is derived from an EMBL/GenBank/DDBJ whole genome shotgun (WGS) entry which is preliminary data.</text>
</comment>
<dbReference type="Pfam" id="PF07859">
    <property type="entry name" value="Abhydrolase_3"/>
    <property type="match status" value="1"/>
</dbReference>
<evidence type="ECO:0000259" key="4">
    <source>
        <dbReference type="Pfam" id="PF07859"/>
    </source>
</evidence>
<proteinExistence type="inferred from homology"/>
<name>A0ABS9TES8_9PSEU</name>
<keyword evidence="2 5" id="KW-0378">Hydrolase</keyword>
<dbReference type="Proteomes" id="UP001299970">
    <property type="component" value="Unassembled WGS sequence"/>
</dbReference>
<evidence type="ECO:0000256" key="2">
    <source>
        <dbReference type="ARBA" id="ARBA00022801"/>
    </source>
</evidence>
<dbReference type="InterPro" id="IPR050300">
    <property type="entry name" value="GDXG_lipolytic_enzyme"/>
</dbReference>
<gene>
    <name evidence="5" type="ORF">MMF94_15190</name>
</gene>
<dbReference type="PANTHER" id="PTHR48081:SF30">
    <property type="entry name" value="ACETYL-HYDROLASE LIPR-RELATED"/>
    <property type="match status" value="1"/>
</dbReference>
<feature type="compositionally biased region" description="Low complexity" evidence="3">
    <location>
        <begin position="289"/>
        <end position="307"/>
    </location>
</feature>
<comment type="similarity">
    <text evidence="1">Belongs to the 'GDXG' lipolytic enzyme family.</text>
</comment>
<protein>
    <submittedName>
        <fullName evidence="5">Alpha/beta hydrolase</fullName>
    </submittedName>
</protein>
<dbReference type="EMBL" id="JAKXMK010000012">
    <property type="protein sequence ID" value="MCH6167032.1"/>
    <property type="molecule type" value="Genomic_DNA"/>
</dbReference>
<evidence type="ECO:0000256" key="3">
    <source>
        <dbReference type="SAM" id="MobiDB-lite"/>
    </source>
</evidence>
<evidence type="ECO:0000256" key="1">
    <source>
        <dbReference type="ARBA" id="ARBA00010515"/>
    </source>
</evidence>
<dbReference type="InterPro" id="IPR029058">
    <property type="entry name" value="AB_hydrolase_fold"/>
</dbReference>
<feature type="domain" description="Alpha/beta hydrolase fold-3" evidence="4">
    <location>
        <begin position="79"/>
        <end position="274"/>
    </location>
</feature>
<feature type="compositionally biased region" description="Low complexity" evidence="3">
    <location>
        <begin position="25"/>
        <end position="34"/>
    </location>
</feature>
<dbReference type="Gene3D" id="3.40.50.1820">
    <property type="entry name" value="alpha/beta hydrolase"/>
    <property type="match status" value="1"/>
</dbReference>
<keyword evidence="6" id="KW-1185">Reference proteome</keyword>
<evidence type="ECO:0000313" key="5">
    <source>
        <dbReference type="EMBL" id="MCH6167032.1"/>
    </source>
</evidence>
<reference evidence="5 6" key="1">
    <citation type="submission" date="2022-03" db="EMBL/GenBank/DDBJ databases">
        <title>Pseudonocardia alaer sp. nov., a novel actinomycete isolated from reed forest soil.</title>
        <authorList>
            <person name="Wang L."/>
        </authorList>
    </citation>
    <scope>NUCLEOTIDE SEQUENCE [LARGE SCALE GENOMIC DNA]</scope>
    <source>
        <strain evidence="5 6">Y-16303</strain>
    </source>
</reference>
<dbReference type="InterPro" id="IPR013094">
    <property type="entry name" value="AB_hydrolase_3"/>
</dbReference>
<organism evidence="5 6">
    <name type="scientific">Pseudonocardia alaniniphila</name>
    <dbReference type="NCBI Taxonomy" id="75291"/>
    <lineage>
        <taxon>Bacteria</taxon>
        <taxon>Bacillati</taxon>
        <taxon>Actinomycetota</taxon>
        <taxon>Actinomycetes</taxon>
        <taxon>Pseudonocardiales</taxon>
        <taxon>Pseudonocardiaceae</taxon>
        <taxon>Pseudonocardia</taxon>
    </lineage>
</organism>
<dbReference type="SUPFAM" id="SSF53474">
    <property type="entry name" value="alpha/beta-Hydrolases"/>
    <property type="match status" value="1"/>
</dbReference>
<dbReference type="GO" id="GO:0016787">
    <property type="term" value="F:hydrolase activity"/>
    <property type="evidence" value="ECO:0007669"/>
    <property type="project" value="UniProtKB-KW"/>
</dbReference>
<accession>A0ABS9TES8</accession>
<dbReference type="RefSeq" id="WP_241037166.1">
    <property type="nucleotide sequence ID" value="NZ_BAAAJF010000015.1"/>
</dbReference>
<evidence type="ECO:0000313" key="6">
    <source>
        <dbReference type="Proteomes" id="UP001299970"/>
    </source>
</evidence>
<dbReference type="PANTHER" id="PTHR48081">
    <property type="entry name" value="AB HYDROLASE SUPERFAMILY PROTEIN C4A8.06C"/>
    <property type="match status" value="1"/>
</dbReference>
<feature type="region of interest" description="Disordered" evidence="3">
    <location>
        <begin position="284"/>
        <end position="307"/>
    </location>
</feature>
<sequence>MRTTRHPASPDDLGVISDVLRKTRAAAGDAPASADTGQAMLDHSRASRTPPFATTPWRADEVTGEWVAAVGTTGEAVALYLHGRRFQHEEPPDVFAAPLSHALGMPVLLLHYRLAPAHPYPAALQDVLTALHALLGRRPASRVLLTGHSAGATLALSALTELAGTGHALPTAAVSVSPITDFTFSGASITTNEGKDGVGRAELDAVRDAYLGEADPADSPQSPLFGELAGFPPLLLCAGSNEMLLDDTLRFAERADGAGVEVELDLFDGMIHGFPVICAGQQRRCSTGSPSSVRRGRAAASNSRRSR</sequence>
<feature type="region of interest" description="Disordered" evidence="3">
    <location>
        <begin position="24"/>
        <end position="55"/>
    </location>
</feature>